<feature type="transmembrane region" description="Helical" evidence="10">
    <location>
        <begin position="136"/>
        <end position="155"/>
    </location>
</feature>
<evidence type="ECO:0000256" key="7">
    <source>
        <dbReference type="ARBA" id="ARBA00022801"/>
    </source>
</evidence>
<dbReference type="GO" id="GO:0005886">
    <property type="term" value="C:plasma membrane"/>
    <property type="evidence" value="ECO:0007669"/>
    <property type="project" value="UniProtKB-SubCell"/>
</dbReference>
<feature type="transmembrane region" description="Helical" evidence="10">
    <location>
        <begin position="30"/>
        <end position="50"/>
    </location>
</feature>
<evidence type="ECO:0000256" key="2">
    <source>
        <dbReference type="ARBA" id="ARBA00009165"/>
    </source>
</evidence>
<accession>A0A0P8X213</accession>
<keyword evidence="6 10" id="KW-0812">Transmembrane</keyword>
<dbReference type="OrthoDB" id="5504276at2"/>
<protein>
    <recommendedName>
        <fullName evidence="3">Protease PrsW</fullName>
    </recommendedName>
</protein>
<keyword evidence="4" id="KW-1003">Cell membrane</keyword>
<dbReference type="GO" id="GO:0008233">
    <property type="term" value="F:peptidase activity"/>
    <property type="evidence" value="ECO:0007669"/>
    <property type="project" value="UniProtKB-KW"/>
</dbReference>
<dbReference type="EMBL" id="LKET01000028">
    <property type="protein sequence ID" value="KPU44850.1"/>
    <property type="molecule type" value="Genomic_DNA"/>
</dbReference>
<evidence type="ECO:0000313" key="11">
    <source>
        <dbReference type="EMBL" id="KPU44850.1"/>
    </source>
</evidence>
<evidence type="ECO:0000256" key="3">
    <source>
        <dbReference type="ARBA" id="ARBA00018997"/>
    </source>
</evidence>
<evidence type="ECO:0000256" key="5">
    <source>
        <dbReference type="ARBA" id="ARBA00022670"/>
    </source>
</evidence>
<evidence type="ECO:0000256" key="10">
    <source>
        <dbReference type="SAM" id="Phobius"/>
    </source>
</evidence>
<dbReference type="RefSeq" id="WP_054874411.1">
    <property type="nucleotide sequence ID" value="NZ_LKET01000028.1"/>
</dbReference>
<dbReference type="InterPro" id="IPR023596">
    <property type="entry name" value="Peptidase_PrsW_arch/bac"/>
</dbReference>
<dbReference type="AlphaFoldDB" id="A0A0P8X213"/>
<feature type="transmembrane region" description="Helical" evidence="10">
    <location>
        <begin position="175"/>
        <end position="208"/>
    </location>
</feature>
<comment type="subcellular location">
    <subcellularLocation>
        <location evidence="1">Cell membrane</location>
        <topology evidence="1">Multi-pass membrane protein</topology>
    </subcellularLocation>
</comment>
<feature type="transmembrane region" description="Helical" evidence="10">
    <location>
        <begin position="102"/>
        <end position="124"/>
    </location>
</feature>
<organism evidence="11 12">
    <name type="scientific">Oxobacter pfennigii</name>
    <dbReference type="NCBI Taxonomy" id="36849"/>
    <lineage>
        <taxon>Bacteria</taxon>
        <taxon>Bacillati</taxon>
        <taxon>Bacillota</taxon>
        <taxon>Clostridia</taxon>
        <taxon>Eubacteriales</taxon>
        <taxon>Clostridiaceae</taxon>
        <taxon>Oxobacter</taxon>
    </lineage>
</organism>
<dbReference type="GO" id="GO:0006508">
    <property type="term" value="P:proteolysis"/>
    <property type="evidence" value="ECO:0007669"/>
    <property type="project" value="UniProtKB-KW"/>
</dbReference>
<feature type="transmembrane region" description="Helical" evidence="10">
    <location>
        <begin position="57"/>
        <end position="76"/>
    </location>
</feature>
<comment type="similarity">
    <text evidence="2">Belongs to the protease PrsW family.</text>
</comment>
<keyword evidence="5 11" id="KW-0645">Protease</keyword>
<comment type="caution">
    <text evidence="11">The sequence shown here is derived from an EMBL/GenBank/DDBJ whole genome shotgun (WGS) entry which is preliminary data.</text>
</comment>
<dbReference type="STRING" id="36849.OXPF_13250"/>
<keyword evidence="7 11" id="KW-0378">Hydrolase</keyword>
<evidence type="ECO:0000256" key="4">
    <source>
        <dbReference type="ARBA" id="ARBA00022475"/>
    </source>
</evidence>
<keyword evidence="12" id="KW-1185">Reference proteome</keyword>
<evidence type="ECO:0000256" key="1">
    <source>
        <dbReference type="ARBA" id="ARBA00004651"/>
    </source>
</evidence>
<reference evidence="11 12" key="1">
    <citation type="submission" date="2015-09" db="EMBL/GenBank/DDBJ databases">
        <title>Genome sequence of Oxobacter pfennigii DSM 3222.</title>
        <authorList>
            <person name="Poehlein A."/>
            <person name="Bengelsdorf F.R."/>
            <person name="Schiel-Bengelsdorf B."/>
            <person name="Duerre P."/>
            <person name="Daniel R."/>
        </authorList>
    </citation>
    <scope>NUCLEOTIDE SEQUENCE [LARGE SCALE GENOMIC DNA]</scope>
    <source>
        <strain evidence="11 12">DSM 3222</strain>
    </source>
</reference>
<sequence length="229" mass="25925">MELAIAVALAPTIALIIYIYQKDRYDREPIHLLARLFIFGALTVIPVYFIEKILAELNIFSGLASAAYTAFIVAGLTEEYFKRLVVIKIAFKDKSYNEKLDGIVYCVFSALGFATIENIMYVIFGPSNFIYTGVTRGIFAVPAHMLFGVTMGYYLSLSKYADADNTRVLNYNKSFYVPVLLHGIYNFILMSGLNNLMFVFAAFVIYLWNANLKKLNQYVKESRTNNPGI</sequence>
<gene>
    <name evidence="11" type="primary">prsW</name>
    <name evidence="11" type="ORF">OXPF_13250</name>
</gene>
<evidence type="ECO:0000256" key="6">
    <source>
        <dbReference type="ARBA" id="ARBA00022692"/>
    </source>
</evidence>
<dbReference type="PATRIC" id="fig|36849.3.peg.1411"/>
<evidence type="ECO:0000256" key="8">
    <source>
        <dbReference type="ARBA" id="ARBA00022989"/>
    </source>
</evidence>
<proteinExistence type="inferred from homology"/>
<name>A0A0P8X213_9CLOT</name>
<dbReference type="Pfam" id="PF13367">
    <property type="entry name" value="PrsW-protease"/>
    <property type="match status" value="1"/>
</dbReference>
<keyword evidence="9 10" id="KW-0472">Membrane</keyword>
<keyword evidence="8 10" id="KW-1133">Transmembrane helix</keyword>
<dbReference type="Proteomes" id="UP000050326">
    <property type="component" value="Unassembled WGS sequence"/>
</dbReference>
<dbReference type="InterPro" id="IPR026898">
    <property type="entry name" value="PrsW"/>
</dbReference>
<evidence type="ECO:0000256" key="9">
    <source>
        <dbReference type="ARBA" id="ARBA00023136"/>
    </source>
</evidence>
<evidence type="ECO:0000313" key="12">
    <source>
        <dbReference type="Proteomes" id="UP000050326"/>
    </source>
</evidence>
<dbReference type="PIRSF" id="PIRSF016933">
    <property type="entry name" value="PrsW"/>
    <property type="match status" value="1"/>
</dbReference>
<dbReference type="PANTHER" id="PTHR36844:SF1">
    <property type="entry name" value="PROTEASE PRSW"/>
    <property type="match status" value="1"/>
</dbReference>
<dbReference type="PANTHER" id="PTHR36844">
    <property type="entry name" value="PROTEASE PRSW"/>
    <property type="match status" value="1"/>
</dbReference>